<dbReference type="AlphaFoldDB" id="A0AA88SY63"/>
<protein>
    <submittedName>
        <fullName evidence="1">Uncharacterized protein</fullName>
    </submittedName>
</protein>
<comment type="caution">
    <text evidence="1">The sequence shown here is derived from an EMBL/GenBank/DDBJ whole genome shotgun (WGS) entry which is preliminary data.</text>
</comment>
<evidence type="ECO:0000313" key="2">
    <source>
        <dbReference type="Proteomes" id="UP001187315"/>
    </source>
</evidence>
<reference evidence="1" key="1">
    <citation type="submission" date="2023-08" db="EMBL/GenBank/DDBJ databases">
        <title>Pelteobagrus vachellii genome.</title>
        <authorList>
            <person name="Liu H."/>
        </authorList>
    </citation>
    <scope>NUCLEOTIDE SEQUENCE</scope>
    <source>
        <strain evidence="1">PRFRI_2022a</strain>
        <tissue evidence="1">Muscle</tissue>
    </source>
</reference>
<proteinExistence type="predicted"/>
<dbReference type="Proteomes" id="UP001187315">
    <property type="component" value="Unassembled WGS sequence"/>
</dbReference>
<evidence type="ECO:0000313" key="1">
    <source>
        <dbReference type="EMBL" id="KAK2853080.1"/>
    </source>
</evidence>
<gene>
    <name evidence="1" type="ORF">Q7C36_008281</name>
</gene>
<sequence>MCEKQTHGSERCGIIKSARLQSANAGLRKPITSTAKLNTPLNTTLLSCLLSPITPYPFKIVIAARHVKQTFKTGRRREQSEPLFCCSSSLQDVTAISSVAVKVHSVQVSQGSEHRGVREPELCFTEGKKTLLRPYLSRGTQMLLPDVPPDGSVLWIMRFASCTLVVEAVCNLDRWEVTSHDVRKPPNAV</sequence>
<keyword evidence="2" id="KW-1185">Reference proteome</keyword>
<organism evidence="1 2">
    <name type="scientific">Tachysurus vachellii</name>
    <name type="common">Darkbarbel catfish</name>
    <name type="synonym">Pelteobagrus vachellii</name>
    <dbReference type="NCBI Taxonomy" id="175792"/>
    <lineage>
        <taxon>Eukaryota</taxon>
        <taxon>Metazoa</taxon>
        <taxon>Chordata</taxon>
        <taxon>Craniata</taxon>
        <taxon>Vertebrata</taxon>
        <taxon>Euteleostomi</taxon>
        <taxon>Actinopterygii</taxon>
        <taxon>Neopterygii</taxon>
        <taxon>Teleostei</taxon>
        <taxon>Ostariophysi</taxon>
        <taxon>Siluriformes</taxon>
        <taxon>Bagridae</taxon>
        <taxon>Tachysurus</taxon>
    </lineage>
</organism>
<name>A0AA88SY63_TACVA</name>
<dbReference type="EMBL" id="JAVHJS010000007">
    <property type="protein sequence ID" value="KAK2853080.1"/>
    <property type="molecule type" value="Genomic_DNA"/>
</dbReference>
<accession>A0AA88SY63</accession>